<proteinExistence type="predicted"/>
<dbReference type="InterPro" id="IPR027275">
    <property type="entry name" value="PRC-brl_dom"/>
</dbReference>
<reference evidence="4 5" key="1">
    <citation type="submission" date="2019-07" db="EMBL/GenBank/DDBJ databases">
        <title>Georgenia wutianyii sp. nov. and Georgenia *** sp. nov. isolated from plateau pika (Ochotona curzoniae) in the Qinghai-Tibet plateau of China.</title>
        <authorList>
            <person name="Tian Z."/>
        </authorList>
    </citation>
    <scope>NUCLEOTIDE SEQUENCE [LARGE SCALE GENOMIC DNA]</scope>
    <source>
        <strain evidence="4 5">Z446</strain>
    </source>
</reference>
<dbReference type="GO" id="GO:0019684">
    <property type="term" value="P:photosynthesis, light reaction"/>
    <property type="evidence" value="ECO:0007669"/>
    <property type="project" value="InterPro"/>
</dbReference>
<dbReference type="AlphaFoldDB" id="A0A552WWE5"/>
<feature type="region of interest" description="Disordered" evidence="1">
    <location>
        <begin position="243"/>
        <end position="267"/>
    </location>
</feature>
<evidence type="ECO:0000313" key="4">
    <source>
        <dbReference type="EMBL" id="TRW47045.1"/>
    </source>
</evidence>
<feature type="domain" description="DUF2382" evidence="3">
    <location>
        <begin position="153"/>
        <end position="258"/>
    </location>
</feature>
<dbReference type="GO" id="GO:0030077">
    <property type="term" value="C:plasma membrane light-harvesting complex"/>
    <property type="evidence" value="ECO:0007669"/>
    <property type="project" value="InterPro"/>
</dbReference>
<feature type="domain" description="PRC-barrel" evidence="2">
    <location>
        <begin position="11"/>
        <end position="70"/>
    </location>
</feature>
<evidence type="ECO:0000313" key="5">
    <source>
        <dbReference type="Proteomes" id="UP000318693"/>
    </source>
</evidence>
<name>A0A552WWE5_9MICO</name>
<comment type="caution">
    <text evidence="4">The sequence shown here is derived from an EMBL/GenBank/DDBJ whole genome shotgun (WGS) entry which is preliminary data.</text>
</comment>
<dbReference type="InterPro" id="IPR052967">
    <property type="entry name" value="Stress_Response_Assoc"/>
</dbReference>
<evidence type="ECO:0000259" key="3">
    <source>
        <dbReference type="Pfam" id="PF09557"/>
    </source>
</evidence>
<keyword evidence="5" id="KW-1185">Reference proteome</keyword>
<gene>
    <name evidence="4" type="ORF">FJ693_03095</name>
</gene>
<dbReference type="EMBL" id="VJXR01000005">
    <property type="protein sequence ID" value="TRW47045.1"/>
    <property type="molecule type" value="Genomic_DNA"/>
</dbReference>
<evidence type="ECO:0000256" key="1">
    <source>
        <dbReference type="SAM" id="MobiDB-lite"/>
    </source>
</evidence>
<dbReference type="SUPFAM" id="SSF50346">
    <property type="entry name" value="PRC-barrel domain"/>
    <property type="match status" value="1"/>
</dbReference>
<dbReference type="InterPro" id="IPR014747">
    <property type="entry name" value="Bac_photo_RC_H_C"/>
</dbReference>
<protein>
    <submittedName>
        <fullName evidence="4">DUF2382 domain-containing protein</fullName>
    </submittedName>
</protein>
<organism evidence="4 5">
    <name type="scientific">Georgenia yuyongxinii</name>
    <dbReference type="NCBI Taxonomy" id="2589797"/>
    <lineage>
        <taxon>Bacteria</taxon>
        <taxon>Bacillati</taxon>
        <taxon>Actinomycetota</taxon>
        <taxon>Actinomycetes</taxon>
        <taxon>Micrococcales</taxon>
        <taxon>Bogoriellaceae</taxon>
        <taxon>Georgenia</taxon>
    </lineage>
</organism>
<dbReference type="Pfam" id="PF05239">
    <property type="entry name" value="PRC"/>
    <property type="match status" value="1"/>
</dbReference>
<accession>A0A552WWE5</accession>
<dbReference type="Proteomes" id="UP000318693">
    <property type="component" value="Unassembled WGS sequence"/>
</dbReference>
<dbReference type="PANTHER" id="PTHR38463">
    <property type="entry name" value="STRESS RESPONSE PROTEIN YSNF"/>
    <property type="match status" value="1"/>
</dbReference>
<evidence type="ECO:0000259" key="2">
    <source>
        <dbReference type="Pfam" id="PF05239"/>
    </source>
</evidence>
<dbReference type="InterPro" id="IPR011033">
    <property type="entry name" value="PRC_barrel-like_sf"/>
</dbReference>
<sequence length="267" mass="29198">MQTFIDGKGAVVSDSGDKIGSIEQLFLDDVTGEPTWVTVKTGLFGTSESFVPLDRATVSDNDLRVPYDKAMVKDAPRVDTDQHLTPQEEEDLYRYYGLDYAASGYDDTYAETATGTTTGMAGTTGTAGLTDTAAAPAATTGTDRDRGDASVVRSEERVDVGTRRREAGTVRLRKYVVTENVTKTVPVTREEVRVEREPVSAGDRVSGEIGDDVAEVTLHEDEVVVDKETVPVEKVSLDKDVVTEQREVTEQVRKEQVETDADRPVRR</sequence>
<dbReference type="InterPro" id="IPR019060">
    <property type="entry name" value="DUF2382"/>
</dbReference>
<dbReference type="PANTHER" id="PTHR38463:SF1">
    <property type="entry name" value="STRESS RESPONSE PROTEIN YSNF"/>
    <property type="match status" value="1"/>
</dbReference>
<dbReference type="Gene3D" id="3.90.50.10">
    <property type="entry name" value="Photosynthetic Reaction Center, subunit H, domain 2"/>
    <property type="match status" value="1"/>
</dbReference>
<dbReference type="Pfam" id="PF09557">
    <property type="entry name" value="DUF2382"/>
    <property type="match status" value="1"/>
</dbReference>